<keyword evidence="4" id="KW-0012">Acyltransferase</keyword>
<evidence type="ECO:0000256" key="2">
    <source>
        <dbReference type="ARBA" id="ARBA00022679"/>
    </source>
</evidence>
<dbReference type="PROSITE" id="PS00189">
    <property type="entry name" value="LIPOYL"/>
    <property type="match status" value="1"/>
</dbReference>
<keyword evidence="3" id="KW-0450">Lipoyl</keyword>
<dbReference type="InterPro" id="IPR003016">
    <property type="entry name" value="2-oxoA_DH_lipoyl-BS"/>
</dbReference>
<dbReference type="PANTHER" id="PTHR43178:SF5">
    <property type="entry name" value="LIPOAMIDE ACYLTRANSFERASE COMPONENT OF BRANCHED-CHAIN ALPHA-KETO ACID DEHYDROGENASE COMPLEX, MITOCHONDRIAL"/>
    <property type="match status" value="1"/>
</dbReference>
<keyword evidence="7" id="KW-1185">Reference proteome</keyword>
<evidence type="ECO:0000256" key="1">
    <source>
        <dbReference type="ARBA" id="ARBA00001938"/>
    </source>
</evidence>
<dbReference type="GO" id="GO:0005737">
    <property type="term" value="C:cytoplasm"/>
    <property type="evidence" value="ECO:0007669"/>
    <property type="project" value="TreeGrafter"/>
</dbReference>
<protein>
    <submittedName>
        <fullName evidence="6">Biotin attachment protein</fullName>
    </submittedName>
</protein>
<reference evidence="6 7" key="1">
    <citation type="submission" date="2018-09" db="EMBL/GenBank/DDBJ databases">
        <title>Genome sequencing of Nocardioides immobilis CCTCC AB 2017083 for comparison to Nocardioides silvaticus.</title>
        <authorList>
            <person name="Li C."/>
            <person name="Wang G."/>
        </authorList>
    </citation>
    <scope>NUCLEOTIDE SEQUENCE [LARGE SCALE GENOMIC DNA]</scope>
    <source>
        <strain evidence="6 7">CCTCC AB 2017083</strain>
    </source>
</reference>
<dbReference type="InterPro" id="IPR011053">
    <property type="entry name" value="Single_hybrid_motif"/>
</dbReference>
<dbReference type="SUPFAM" id="SSF51230">
    <property type="entry name" value="Single hybrid motif"/>
    <property type="match status" value="1"/>
</dbReference>
<evidence type="ECO:0000256" key="3">
    <source>
        <dbReference type="ARBA" id="ARBA00022823"/>
    </source>
</evidence>
<accession>A0A417XWT4</accession>
<dbReference type="PANTHER" id="PTHR43178">
    <property type="entry name" value="DIHYDROLIPOAMIDE ACETYLTRANSFERASE COMPONENT OF PYRUVATE DEHYDROGENASE COMPLEX"/>
    <property type="match status" value="1"/>
</dbReference>
<comment type="cofactor">
    <cofactor evidence="1">
        <name>(R)-lipoate</name>
        <dbReference type="ChEBI" id="CHEBI:83088"/>
    </cofactor>
</comment>
<dbReference type="OrthoDB" id="9805770at2"/>
<dbReference type="RefSeq" id="WP_118927491.1">
    <property type="nucleotide sequence ID" value="NZ_QXGH01000028.1"/>
</dbReference>
<proteinExistence type="predicted"/>
<evidence type="ECO:0000313" key="7">
    <source>
        <dbReference type="Proteomes" id="UP000283644"/>
    </source>
</evidence>
<dbReference type="EMBL" id="QXGH01000028">
    <property type="protein sequence ID" value="RHW24948.1"/>
    <property type="molecule type" value="Genomic_DNA"/>
</dbReference>
<organism evidence="6 7">
    <name type="scientific">Nocardioides immobilis</name>
    <dbReference type="NCBI Taxonomy" id="2049295"/>
    <lineage>
        <taxon>Bacteria</taxon>
        <taxon>Bacillati</taxon>
        <taxon>Actinomycetota</taxon>
        <taxon>Actinomycetes</taxon>
        <taxon>Propionibacteriales</taxon>
        <taxon>Nocardioidaceae</taxon>
        <taxon>Nocardioides</taxon>
    </lineage>
</organism>
<evidence type="ECO:0000256" key="4">
    <source>
        <dbReference type="ARBA" id="ARBA00023315"/>
    </source>
</evidence>
<gene>
    <name evidence="6" type="ORF">D0Z08_22380</name>
</gene>
<evidence type="ECO:0000259" key="5">
    <source>
        <dbReference type="PROSITE" id="PS50968"/>
    </source>
</evidence>
<feature type="domain" description="Lipoyl-binding" evidence="5">
    <location>
        <begin position="2"/>
        <end position="77"/>
    </location>
</feature>
<dbReference type="InterPro" id="IPR000089">
    <property type="entry name" value="Biotin_lipoyl"/>
</dbReference>
<dbReference type="GO" id="GO:0031405">
    <property type="term" value="F:lipoic acid binding"/>
    <property type="evidence" value="ECO:0007669"/>
    <property type="project" value="TreeGrafter"/>
</dbReference>
<dbReference type="PROSITE" id="PS50968">
    <property type="entry name" value="BIOTINYL_LIPOYL"/>
    <property type="match status" value="1"/>
</dbReference>
<dbReference type="AlphaFoldDB" id="A0A417XWT4"/>
<keyword evidence="2" id="KW-0808">Transferase</keyword>
<dbReference type="Gene3D" id="2.40.50.100">
    <property type="match status" value="1"/>
</dbReference>
<name>A0A417XWT4_9ACTN</name>
<dbReference type="Proteomes" id="UP000283644">
    <property type="component" value="Unassembled WGS sequence"/>
</dbReference>
<dbReference type="CDD" id="cd06849">
    <property type="entry name" value="lipoyl_domain"/>
    <property type="match status" value="1"/>
</dbReference>
<sequence>MRVEVKLPQWGMGMSEGVILGWRKSVGDTVQEGEPLCEVEAAKVTEELEAPVSGTLVEVLVEADTEVEVYTVLAVIETA</sequence>
<dbReference type="GO" id="GO:0016407">
    <property type="term" value="F:acetyltransferase activity"/>
    <property type="evidence" value="ECO:0007669"/>
    <property type="project" value="TreeGrafter"/>
</dbReference>
<dbReference type="InterPro" id="IPR050743">
    <property type="entry name" value="2-oxoacid_DH_E2_comp"/>
</dbReference>
<comment type="caution">
    <text evidence="6">The sequence shown here is derived from an EMBL/GenBank/DDBJ whole genome shotgun (WGS) entry which is preliminary data.</text>
</comment>
<evidence type="ECO:0000313" key="6">
    <source>
        <dbReference type="EMBL" id="RHW24948.1"/>
    </source>
</evidence>
<dbReference type="Pfam" id="PF00364">
    <property type="entry name" value="Biotin_lipoyl"/>
    <property type="match status" value="1"/>
</dbReference>